<evidence type="ECO:0000313" key="2">
    <source>
        <dbReference type="EMBL" id="GLR63744.1"/>
    </source>
</evidence>
<evidence type="ECO:0000313" key="3">
    <source>
        <dbReference type="Proteomes" id="UP001156682"/>
    </source>
</evidence>
<dbReference type="InterPro" id="IPR004843">
    <property type="entry name" value="Calcineurin-like_PHP"/>
</dbReference>
<dbReference type="Gene3D" id="3.60.21.10">
    <property type="match status" value="1"/>
</dbReference>
<dbReference type="PRINTS" id="PR00114">
    <property type="entry name" value="STPHPHTASE"/>
</dbReference>
<dbReference type="Pfam" id="PF00149">
    <property type="entry name" value="Metallophos"/>
    <property type="match status" value="1"/>
</dbReference>
<keyword evidence="3" id="KW-1185">Reference proteome</keyword>
<dbReference type="InterPro" id="IPR006186">
    <property type="entry name" value="Ser/Thr-sp_prot-phosphatase"/>
</dbReference>
<proteinExistence type="predicted"/>
<dbReference type="RefSeq" id="WP_027850869.1">
    <property type="nucleotide sequence ID" value="NZ_BSOR01000017.1"/>
</dbReference>
<dbReference type="Proteomes" id="UP001156682">
    <property type="component" value="Unassembled WGS sequence"/>
</dbReference>
<feature type="domain" description="Calcineurin-like phosphoesterase" evidence="1">
    <location>
        <begin position="4"/>
        <end position="132"/>
    </location>
</feature>
<dbReference type="PANTHER" id="PTHR42850">
    <property type="entry name" value="METALLOPHOSPHOESTERASE"/>
    <property type="match status" value="1"/>
</dbReference>
<protein>
    <submittedName>
        <fullName evidence="2">Diadenosine tetraphosphatase</fullName>
    </submittedName>
</protein>
<dbReference type="PANTHER" id="PTHR42850:SF7">
    <property type="entry name" value="BIS(5'-NUCLEOSYL)-TETRAPHOSPHATASE PRPE [ASYMMETRICAL]"/>
    <property type="match status" value="1"/>
</dbReference>
<dbReference type="EMBL" id="BSOR01000017">
    <property type="protein sequence ID" value="GLR63744.1"/>
    <property type="molecule type" value="Genomic_DNA"/>
</dbReference>
<sequence length="307" mass="35443">MYDLIGDIHGHADELEALLAKMDYRLTPNGWQHTSRKVIFLGDFVDRGPRQIATVDIAKRMVENHKALAVMGNHEFNAVAYATPNPNQKGEYLRQHNEKNFNQHQAYLEEVKEGSRLHQQQIAWFKTLPLYLDLPNFRVVHACWHPKQLKVIAPYLDSQQRILEDAWPELTLEGNPGFEAVETLLKGLEIPLPEGHYFLDKDQNPRHKIRTEWWNQQALTYRDLAMVPDDVIDKIPHLPVPENILPGYQGDKPLFVGHYWLTGTPAPLNKQIACLDYSIAGGSDRKLCAYRWDGEAILKPEQFIWVD</sequence>
<organism evidence="2 3">
    <name type="scientific">Marinospirillum insulare</name>
    <dbReference type="NCBI Taxonomy" id="217169"/>
    <lineage>
        <taxon>Bacteria</taxon>
        <taxon>Pseudomonadati</taxon>
        <taxon>Pseudomonadota</taxon>
        <taxon>Gammaproteobacteria</taxon>
        <taxon>Oceanospirillales</taxon>
        <taxon>Oceanospirillaceae</taxon>
        <taxon>Marinospirillum</taxon>
    </lineage>
</organism>
<dbReference type="SUPFAM" id="SSF56300">
    <property type="entry name" value="Metallo-dependent phosphatases"/>
    <property type="match status" value="1"/>
</dbReference>
<accession>A0ABQ5ZUC0</accession>
<dbReference type="InterPro" id="IPR029052">
    <property type="entry name" value="Metallo-depent_PP-like"/>
</dbReference>
<evidence type="ECO:0000259" key="1">
    <source>
        <dbReference type="Pfam" id="PF00149"/>
    </source>
</evidence>
<gene>
    <name evidence="2" type="primary">apaH_3</name>
    <name evidence="2" type="ORF">GCM10007878_11790</name>
</gene>
<reference evidence="3" key="1">
    <citation type="journal article" date="2019" name="Int. J. Syst. Evol. Microbiol.">
        <title>The Global Catalogue of Microorganisms (GCM) 10K type strain sequencing project: providing services to taxonomists for standard genome sequencing and annotation.</title>
        <authorList>
            <consortium name="The Broad Institute Genomics Platform"/>
            <consortium name="The Broad Institute Genome Sequencing Center for Infectious Disease"/>
            <person name="Wu L."/>
            <person name="Ma J."/>
        </authorList>
    </citation>
    <scope>NUCLEOTIDE SEQUENCE [LARGE SCALE GENOMIC DNA]</scope>
    <source>
        <strain evidence="3">NBRC 100033</strain>
    </source>
</reference>
<comment type="caution">
    <text evidence="2">The sequence shown here is derived from an EMBL/GenBank/DDBJ whole genome shotgun (WGS) entry which is preliminary data.</text>
</comment>
<name>A0ABQ5ZUC0_9GAMM</name>
<dbReference type="InterPro" id="IPR050126">
    <property type="entry name" value="Ap4A_hydrolase"/>
</dbReference>